<feature type="non-terminal residue" evidence="10">
    <location>
        <position position="349"/>
    </location>
</feature>
<organism evidence="10 11">
    <name type="scientific">Meganyctiphanes norvegica</name>
    <name type="common">Northern krill</name>
    <name type="synonym">Thysanopoda norvegica</name>
    <dbReference type="NCBI Taxonomy" id="48144"/>
    <lineage>
        <taxon>Eukaryota</taxon>
        <taxon>Metazoa</taxon>
        <taxon>Ecdysozoa</taxon>
        <taxon>Arthropoda</taxon>
        <taxon>Crustacea</taxon>
        <taxon>Multicrustacea</taxon>
        <taxon>Malacostraca</taxon>
        <taxon>Eumalacostraca</taxon>
        <taxon>Eucarida</taxon>
        <taxon>Euphausiacea</taxon>
        <taxon>Euphausiidae</taxon>
        <taxon>Meganyctiphanes</taxon>
    </lineage>
</organism>
<feature type="transmembrane region" description="Helical" evidence="9">
    <location>
        <begin position="23"/>
        <end position="41"/>
    </location>
</feature>
<proteinExistence type="inferred from homology"/>
<comment type="caution">
    <text evidence="10">The sequence shown here is derived from an EMBL/GenBank/DDBJ whole genome shotgun (WGS) entry which is preliminary data.</text>
</comment>
<evidence type="ECO:0000256" key="9">
    <source>
        <dbReference type="RuleBase" id="RU364020"/>
    </source>
</evidence>
<protein>
    <recommendedName>
        <fullName evidence="9">Carbohydrate sulfotransferase</fullName>
        <ecNumber evidence="9">2.8.2.-</ecNumber>
    </recommendedName>
</protein>
<evidence type="ECO:0000256" key="4">
    <source>
        <dbReference type="ARBA" id="ARBA00022692"/>
    </source>
</evidence>
<dbReference type="GO" id="GO:0000139">
    <property type="term" value="C:Golgi membrane"/>
    <property type="evidence" value="ECO:0007669"/>
    <property type="project" value="UniProtKB-SubCell"/>
</dbReference>
<evidence type="ECO:0000256" key="8">
    <source>
        <dbReference type="ARBA" id="ARBA00023180"/>
    </source>
</evidence>
<dbReference type="InterPro" id="IPR005331">
    <property type="entry name" value="Sulfotransferase"/>
</dbReference>
<name>A0AAV2QQF7_MEGNR</name>
<dbReference type="EC" id="2.8.2.-" evidence="9"/>
<evidence type="ECO:0000313" key="10">
    <source>
        <dbReference type="EMBL" id="CAL4096152.1"/>
    </source>
</evidence>
<evidence type="ECO:0000256" key="2">
    <source>
        <dbReference type="ARBA" id="ARBA00006339"/>
    </source>
</evidence>
<reference evidence="10 11" key="1">
    <citation type="submission" date="2024-05" db="EMBL/GenBank/DDBJ databases">
        <authorList>
            <person name="Wallberg A."/>
        </authorList>
    </citation>
    <scope>NUCLEOTIDE SEQUENCE [LARGE SCALE GENOMIC DNA]</scope>
</reference>
<evidence type="ECO:0000313" key="11">
    <source>
        <dbReference type="Proteomes" id="UP001497623"/>
    </source>
</evidence>
<evidence type="ECO:0000256" key="7">
    <source>
        <dbReference type="ARBA" id="ARBA00023136"/>
    </source>
</evidence>
<keyword evidence="8 9" id="KW-0325">Glycoprotein</keyword>
<dbReference type="GO" id="GO:0008146">
    <property type="term" value="F:sulfotransferase activity"/>
    <property type="evidence" value="ECO:0007669"/>
    <property type="project" value="InterPro"/>
</dbReference>
<keyword evidence="7 9" id="KW-0472">Membrane</keyword>
<comment type="subcellular location">
    <subcellularLocation>
        <location evidence="1 9">Golgi apparatus membrane</location>
        <topology evidence="1 9">Single-pass type II membrane protein</topology>
    </subcellularLocation>
</comment>
<evidence type="ECO:0000256" key="6">
    <source>
        <dbReference type="ARBA" id="ARBA00023034"/>
    </source>
</evidence>
<dbReference type="InterPro" id="IPR018011">
    <property type="entry name" value="Carb_sulfotrans_8-10"/>
</dbReference>
<dbReference type="AlphaFoldDB" id="A0AAV2QQF7"/>
<keyword evidence="11" id="KW-1185">Reference proteome</keyword>
<dbReference type="PANTHER" id="PTHR12137:SF54">
    <property type="entry name" value="CARBOHYDRATE SULFOTRANSFERASE"/>
    <property type="match status" value="1"/>
</dbReference>
<dbReference type="GO" id="GO:0016051">
    <property type="term" value="P:carbohydrate biosynthetic process"/>
    <property type="evidence" value="ECO:0007669"/>
    <property type="project" value="InterPro"/>
</dbReference>
<keyword evidence="5 9" id="KW-1133">Transmembrane helix</keyword>
<gene>
    <name evidence="10" type="ORF">MNOR_LOCUS15582</name>
</gene>
<keyword evidence="9" id="KW-0735">Signal-anchor</keyword>
<dbReference type="Proteomes" id="UP001497623">
    <property type="component" value="Unassembled WGS sequence"/>
</dbReference>
<keyword evidence="4 9" id="KW-0812">Transmembrane</keyword>
<accession>A0AAV2QQF7</accession>
<dbReference type="Pfam" id="PF03567">
    <property type="entry name" value="Sulfotransfer_2"/>
    <property type="match status" value="1"/>
</dbReference>
<sequence>MSRIGYSRLTRLHLKPAMPHKKLIFLTLVTNYFTFVIHYGSRRLSGSRIVQWVTSRTTTNGICDNLYGQDGVLLEGNVTWLEAQVARVGRINKVCSELNISQPMDEKLFKHILVDEKHQSLYCVVPKAACTSWKRLWFWLAGVLEPDEDIMELSRNIVHGPMLPHLSDYKYTEEKQQEMLKTYKKFLFTRHPLERLISAYRDKLQSVDSESNFDFHTRVGQEVERFTRGRVTGGGHNVTFQEFVRWATPPNGTWTQAQLNEHWMPMVDICAPCAIKYNAIGRYEDLKNEVNATLIWLGAGELADRLPSTEYRINISKLQSIYESRLISKCVLLAPSLLNILSFTYEFVY</sequence>
<evidence type="ECO:0000256" key="5">
    <source>
        <dbReference type="ARBA" id="ARBA00022989"/>
    </source>
</evidence>
<keyword evidence="9" id="KW-0119">Carbohydrate metabolism</keyword>
<evidence type="ECO:0000256" key="3">
    <source>
        <dbReference type="ARBA" id="ARBA00022679"/>
    </source>
</evidence>
<comment type="similarity">
    <text evidence="2 9">Belongs to the sulfotransferase 2 family.</text>
</comment>
<dbReference type="EMBL" id="CAXKWB010009809">
    <property type="protein sequence ID" value="CAL4096152.1"/>
    <property type="molecule type" value="Genomic_DNA"/>
</dbReference>
<keyword evidence="3 9" id="KW-0808">Transferase</keyword>
<evidence type="ECO:0000256" key="1">
    <source>
        <dbReference type="ARBA" id="ARBA00004323"/>
    </source>
</evidence>
<dbReference type="PANTHER" id="PTHR12137">
    <property type="entry name" value="CARBOHYDRATE SULFOTRANSFERASE"/>
    <property type="match status" value="1"/>
</dbReference>
<keyword evidence="6 9" id="KW-0333">Golgi apparatus</keyword>